<dbReference type="EMBL" id="UOEX01000425">
    <property type="protein sequence ID" value="VAW42225.1"/>
    <property type="molecule type" value="Genomic_DNA"/>
</dbReference>
<organism evidence="2">
    <name type="scientific">hydrothermal vent metagenome</name>
    <dbReference type="NCBI Taxonomy" id="652676"/>
    <lineage>
        <taxon>unclassified sequences</taxon>
        <taxon>metagenomes</taxon>
        <taxon>ecological metagenomes</taxon>
    </lineage>
</organism>
<proteinExistence type="predicted"/>
<protein>
    <submittedName>
        <fullName evidence="2">Uncharacterized protein</fullName>
    </submittedName>
</protein>
<name>A0A3B0VFA0_9ZZZZ</name>
<dbReference type="AlphaFoldDB" id="A0A3B0VFA0"/>
<reference evidence="2" key="1">
    <citation type="submission" date="2018-06" db="EMBL/GenBank/DDBJ databases">
        <authorList>
            <person name="Zhirakovskaya E."/>
        </authorList>
    </citation>
    <scope>NUCLEOTIDE SEQUENCE</scope>
</reference>
<feature type="coiled-coil region" evidence="1">
    <location>
        <begin position="51"/>
        <end position="155"/>
    </location>
</feature>
<evidence type="ECO:0000256" key="1">
    <source>
        <dbReference type="SAM" id="Coils"/>
    </source>
</evidence>
<accession>A0A3B0VFA0</accession>
<evidence type="ECO:0000313" key="2">
    <source>
        <dbReference type="EMBL" id="VAW42225.1"/>
    </source>
</evidence>
<gene>
    <name evidence="2" type="ORF">MNBD_DELTA03-1290</name>
</gene>
<sequence>MGLSLGVGLTLIYLQERFVRERRLLVAMGESERAKSAKMLKDLDNQWESTCAQYKEDIEKYKTRLAEAQQRLEAREPDNNDDHDDNEAAAALVEAGERINILAEELERFKAQKAEVSTEELQKFQHDISVYQQEIKDLQAEITFLKGEVKRLQDAKKNQLPDDYIVLSDSGHLLPGSVARAFMKSGKGD</sequence>
<keyword evidence="1" id="KW-0175">Coiled coil</keyword>